<dbReference type="Proteomes" id="UP000694569">
    <property type="component" value="Unplaced"/>
</dbReference>
<feature type="region of interest" description="Disordered" evidence="6">
    <location>
        <begin position="313"/>
        <end position="346"/>
    </location>
</feature>
<evidence type="ECO:0000259" key="7">
    <source>
        <dbReference type="Pfam" id="PF15297"/>
    </source>
</evidence>
<feature type="compositionally biased region" description="Low complexity" evidence="6">
    <location>
        <begin position="60"/>
        <end position="88"/>
    </location>
</feature>
<dbReference type="GO" id="GO:0005813">
    <property type="term" value="C:centrosome"/>
    <property type="evidence" value="ECO:0007669"/>
    <property type="project" value="TreeGrafter"/>
</dbReference>
<dbReference type="AlphaFoldDB" id="A0A8C5P9Q6"/>
<reference evidence="8" key="2">
    <citation type="submission" date="2025-09" db="UniProtKB">
        <authorList>
            <consortium name="Ensembl"/>
        </authorList>
    </citation>
    <scope>IDENTIFICATION</scope>
</reference>
<feature type="domain" description="Cytoskeleton-associated protein 2 C-terminal" evidence="7">
    <location>
        <begin position="655"/>
        <end position="747"/>
    </location>
</feature>
<feature type="region of interest" description="Disordered" evidence="6">
    <location>
        <begin position="359"/>
        <end position="393"/>
    </location>
</feature>
<keyword evidence="3" id="KW-0963">Cytoplasm</keyword>
<dbReference type="GO" id="GO:0072686">
    <property type="term" value="C:mitotic spindle"/>
    <property type="evidence" value="ECO:0007669"/>
    <property type="project" value="TreeGrafter"/>
</dbReference>
<dbReference type="GeneTree" id="ENSGT00530000063691"/>
<feature type="region of interest" description="Disordered" evidence="6">
    <location>
        <begin position="225"/>
        <end position="261"/>
    </location>
</feature>
<dbReference type="PANTHER" id="PTHR47078:SF1">
    <property type="entry name" value="CYTOSKELETON-ASSOCIATED PROTEIN 2-LIKE"/>
    <property type="match status" value="1"/>
</dbReference>
<name>A0A8C5P9Q6_9ANUR</name>
<evidence type="ECO:0000256" key="6">
    <source>
        <dbReference type="SAM" id="MobiDB-lite"/>
    </source>
</evidence>
<dbReference type="Ensembl" id="ENSLLET00000008640.1">
    <property type="protein sequence ID" value="ENSLLEP00000008311.1"/>
    <property type="gene ID" value="ENSLLEG00000005273.1"/>
</dbReference>
<evidence type="ECO:0000256" key="5">
    <source>
        <dbReference type="ARBA" id="ARBA00023212"/>
    </source>
</evidence>
<keyword evidence="4" id="KW-0597">Phosphoprotein</keyword>
<gene>
    <name evidence="8" type="primary">CKAP2L</name>
</gene>
<evidence type="ECO:0000313" key="8">
    <source>
        <dbReference type="Ensembl" id="ENSLLEP00000008311.1"/>
    </source>
</evidence>
<feature type="region of interest" description="Disordered" evidence="6">
    <location>
        <begin position="45"/>
        <end position="154"/>
    </location>
</feature>
<feature type="compositionally biased region" description="Polar residues" evidence="6">
    <location>
        <begin position="372"/>
        <end position="393"/>
    </location>
</feature>
<sequence>MQAVCVVSARGLGLGLNMEVKKPMTAEEQRREQLLGYLAAKGKLKPQNNPKYYLRDTTNIQKKPLSQPSKSLPISKPKPNTLPKNPKLVFHGQKAETGNHLSRQQSRAAPSKAPSQNDLQVSKPSIESSSLDGPVHSVNIQNGHGLHQQKTEEQWETQTKAASCSLAQNCVNGLEGGKGTNQRLLEDDACSVNFDTVHKETGSSLICVGDQTCAFKVKQTTVHGQKKVATSSANHRKQQTSTTGRRTSTLGNHSKPPSNSIQATYHFKKPVSPASKTQNSVNKLPVMASGMSKASQPAPQSMANRRQSCKVVSSRIDSWRPKSTQNLGKGTVGVHSMKPNAGNPNKGLKTAAIMEPRKPKSPTVIKDAPRQRTVSGTSKMTQNKDTCNGPNKTTTFQMGKSVCSTVNPRAQKTSGASCNKPWLIPRGGTVSLNNKHAQGSKTESAGNNMKGLVSAAQTKPSNVKENVTSKLHVTPKTAEEDRRRKLEEWLITKGKTYKRPPIHITSKKSLKSKKHDLHNCSLWAGIEEEEEMLLLSDRINSTLSECLNLIHQGAPSKDIHATLDKIPQAKRFARFWICKARLLEREGTFDVIGLYEEGVKSGALPINELRDTIFDIMKSINKKPKVVRFEPLPGKEPTLECEELEDDPTECPNGKIKRVSTPFKARTSTERGSAVKFQVACVASKKKEPGSQEWKFLTPVRRSLRINQAVSRYPETLKEHDTVVASLTELLDTADAEAYLYTRNDALPDEGDLHLLGAMNQDQSEQREGPV</sequence>
<dbReference type="InterPro" id="IPR029197">
    <property type="entry name" value="CKAP2_C"/>
</dbReference>
<dbReference type="PANTHER" id="PTHR47078">
    <property type="entry name" value="CYTOSKELETON-ASSOCIATED PROTEIN 2-LIKE"/>
    <property type="match status" value="1"/>
</dbReference>
<evidence type="ECO:0000256" key="4">
    <source>
        <dbReference type="ARBA" id="ARBA00022553"/>
    </source>
</evidence>
<dbReference type="InterPro" id="IPR052855">
    <property type="entry name" value="CKAP2-like"/>
</dbReference>
<proteinExistence type="inferred from homology"/>
<evidence type="ECO:0000256" key="2">
    <source>
        <dbReference type="ARBA" id="ARBA00009468"/>
    </source>
</evidence>
<evidence type="ECO:0000313" key="9">
    <source>
        <dbReference type="Proteomes" id="UP000694569"/>
    </source>
</evidence>
<reference evidence="8" key="1">
    <citation type="submission" date="2025-08" db="UniProtKB">
        <authorList>
            <consortium name="Ensembl"/>
        </authorList>
    </citation>
    <scope>IDENTIFICATION</scope>
</reference>
<organism evidence="8 9">
    <name type="scientific">Leptobrachium leishanense</name>
    <name type="common">Leishan spiny toad</name>
    <dbReference type="NCBI Taxonomy" id="445787"/>
    <lineage>
        <taxon>Eukaryota</taxon>
        <taxon>Metazoa</taxon>
        <taxon>Chordata</taxon>
        <taxon>Craniata</taxon>
        <taxon>Vertebrata</taxon>
        <taxon>Euteleostomi</taxon>
        <taxon>Amphibia</taxon>
        <taxon>Batrachia</taxon>
        <taxon>Anura</taxon>
        <taxon>Pelobatoidea</taxon>
        <taxon>Megophryidae</taxon>
        <taxon>Leptobrachium</taxon>
    </lineage>
</organism>
<comment type="subcellular location">
    <subcellularLocation>
        <location evidence="1">Cytoplasm</location>
        <location evidence="1">Cytoskeleton</location>
    </subcellularLocation>
</comment>
<keyword evidence="9" id="KW-1185">Reference proteome</keyword>
<comment type="similarity">
    <text evidence="2">Belongs to the CKAP2 family.</text>
</comment>
<keyword evidence="5" id="KW-0206">Cytoskeleton</keyword>
<feature type="domain" description="Cytoskeleton-associated protein 2 C-terminal" evidence="7">
    <location>
        <begin position="469"/>
        <end position="625"/>
    </location>
</feature>
<evidence type="ECO:0000256" key="1">
    <source>
        <dbReference type="ARBA" id="ARBA00004245"/>
    </source>
</evidence>
<feature type="compositionally biased region" description="Polar residues" evidence="6">
    <location>
        <begin position="99"/>
        <end position="131"/>
    </location>
</feature>
<feature type="compositionally biased region" description="Low complexity" evidence="6">
    <location>
        <begin position="239"/>
        <end position="251"/>
    </location>
</feature>
<accession>A0A8C5P9Q6</accession>
<evidence type="ECO:0000256" key="3">
    <source>
        <dbReference type="ARBA" id="ARBA00022490"/>
    </source>
</evidence>
<dbReference type="OrthoDB" id="6288182at2759"/>
<dbReference type="GO" id="GO:0005829">
    <property type="term" value="C:cytosol"/>
    <property type="evidence" value="ECO:0007669"/>
    <property type="project" value="TreeGrafter"/>
</dbReference>
<protein>
    <submittedName>
        <fullName evidence="8">Cytoskeleton associated protein 2 like</fullName>
    </submittedName>
</protein>
<dbReference type="Pfam" id="PF15297">
    <property type="entry name" value="CKAP2_C"/>
    <property type="match status" value="2"/>
</dbReference>